<organism evidence="2 3">
    <name type="scientific">Coemansia thaxteri</name>
    <dbReference type="NCBI Taxonomy" id="2663907"/>
    <lineage>
        <taxon>Eukaryota</taxon>
        <taxon>Fungi</taxon>
        <taxon>Fungi incertae sedis</taxon>
        <taxon>Zoopagomycota</taxon>
        <taxon>Kickxellomycotina</taxon>
        <taxon>Kickxellomycetes</taxon>
        <taxon>Kickxellales</taxon>
        <taxon>Kickxellaceae</taxon>
        <taxon>Coemansia</taxon>
    </lineage>
</organism>
<sequence length="1436" mass="155022">MAHNSYSYKGSDEYEEEVLGGGCIVSSGIESVPLGSAFAAAGGGESLSNGSSCADAPARSESAVPVGAGAGIDGISVDRGSIQQLVPASCSSAPPLTAMASSTRSAALARSATGHIHSPTFVLYKDPFAHLYSAKVDTSMMDDTQTVSSTEDYISVSYSAYVHWRARQKQPSDALTQSAADISEFMSGSPRQRLQLVLVQLHHLLDSAPRIYEILDRKRMIEGSAAAQSHAERGLNSLWRELKVRCSLLVLDKDTSQNTVTKSPLREPGECTDKVTLVQALVASAIVDAIEHGVLLWALPDASVRGLLLIDAGKESLTHMLLSVQDQPVTFQRMLGALVEAYEVLPDMYKLVVKTTMESAALSSPNNVRLVIEELQRHRVLPSVLFRALAEYARLTARITEVRRYLDSLFHIGSESWIGTGSGPVKPKYAVHGDEIRKQMYSHFELLDEHSQRRDLRSYIRAVSGLIGYLRLEVSDSDYAFSRHASRLALDEHAVDACAALSMVLVGFGSYTTAQDTFTAFSGTFDTPAADLATCLLVHLKTNNVKEVDSFAARVLDMDFAYPRDRLYLIKDAAEQTKDACYSNASVARRLIAWRPADAQRDSLAQTLRRDAVLCCLRAGLFQRCGVDVREWITQAIFAVDAVNASNLGCLVKAYVDAVFTSASTTPVPESLLWRAFASESIVDDTGSRVSPPQVLFLLYLLYYYERTMGQPISGGVSYHTHFPKREPVDLPMSNGIMSRSSASGELLSTLSGRTNTVHSSASSQPGASGPGLISGTPGIVRRGEYSEQLLDSLPVAWILQRVSKCVEYSLLWPELLSMATTQFPDQLETVSVLQCELAANAAHATLQPSHAEFPALTLEPGTGTASWQTREAHLLSRITPRNSIFGESAQSILHAAENFEKLPIASRMKECSSFAEHMCCAALRHSQDAELTACVRQAWVALHSLNPHLVSTATINAWRGASETLKPALVPQDMWLDPLVILRSDARVFQSGSLVEIILTVLSQFLELSKTSMRRIYALRQRDSGALKKAHLSAIIQLQETSTIQALIEIARFVTGSDARSLIFGFIHARFLEQRTTQKLLHFQAYDAAAIGDMVDNVPSMHACSEFIPELLMQSAPRLQLFAIKLATAVLSTYPIAANEGMAREVILPHISTTLVQLVGTDNAEQLAICNAMFEAVVTIGSAFSLTRDECKRLADTVKEAAEDRTRGALSAATPLHAQGYAKWIRCCENVLAELRSPRASADGSGAFTSIENIDASEIVARLEKSPVADRKGHLGRGGSPGPQPPEMSSSQPAAAGGQQQAASMRPPGSLGPPLHQAHQQGQHAASSGIHKRPHSTIADERGSRSTVSASAMAGHETNGSAPDFGRGRGPTGGAVGSRAPSTASETSVDSSGAQGGPKRRNRHRHRFGGKDDAPRPPGLGPKRNKAPAGDRSRG</sequence>
<dbReference type="PANTHER" id="PTHR28608:SF1">
    <property type="entry name" value="INTEGRATOR COMPLEX SUBUNIT 2"/>
    <property type="match status" value="1"/>
</dbReference>
<feature type="compositionally biased region" description="Low complexity" evidence="1">
    <location>
        <begin position="1317"/>
        <end position="1330"/>
    </location>
</feature>
<dbReference type="PANTHER" id="PTHR28608">
    <property type="entry name" value="INTEGRATOR COMPLEX SUBUNIT 2"/>
    <property type="match status" value="1"/>
</dbReference>
<dbReference type="EMBL" id="JANBQF010000244">
    <property type="protein sequence ID" value="KAJ2003134.1"/>
    <property type="molecule type" value="Genomic_DNA"/>
</dbReference>
<dbReference type="GO" id="GO:0032039">
    <property type="term" value="C:integrator complex"/>
    <property type="evidence" value="ECO:0007669"/>
    <property type="project" value="InterPro"/>
</dbReference>
<dbReference type="Pfam" id="PF14750">
    <property type="entry name" value="INTS2"/>
    <property type="match status" value="1"/>
</dbReference>
<feature type="region of interest" description="Disordered" evidence="1">
    <location>
        <begin position="755"/>
        <end position="775"/>
    </location>
</feature>
<feature type="compositionally biased region" description="Low complexity" evidence="1">
    <location>
        <begin position="1290"/>
        <end position="1305"/>
    </location>
</feature>
<comment type="caution">
    <text evidence="2">The sequence shown here is derived from an EMBL/GenBank/DDBJ whole genome shotgun (WGS) entry which is preliminary data.</text>
</comment>
<evidence type="ECO:0000313" key="2">
    <source>
        <dbReference type="EMBL" id="KAJ2003134.1"/>
    </source>
</evidence>
<evidence type="ECO:0000313" key="3">
    <source>
        <dbReference type="Proteomes" id="UP001150907"/>
    </source>
</evidence>
<reference evidence="2" key="1">
    <citation type="submission" date="2022-07" db="EMBL/GenBank/DDBJ databases">
        <title>Phylogenomic reconstructions and comparative analyses of Kickxellomycotina fungi.</title>
        <authorList>
            <person name="Reynolds N.K."/>
            <person name="Stajich J.E."/>
            <person name="Barry K."/>
            <person name="Grigoriev I.V."/>
            <person name="Crous P."/>
            <person name="Smith M.E."/>
        </authorList>
    </citation>
    <scope>NUCLEOTIDE SEQUENCE</scope>
    <source>
        <strain evidence="2">IMI 214461</strain>
    </source>
</reference>
<dbReference type="InterPro" id="IPR029321">
    <property type="entry name" value="INTS2"/>
</dbReference>
<dbReference type="OrthoDB" id="3363059at2759"/>
<feature type="compositionally biased region" description="Polar residues" evidence="1">
    <location>
        <begin position="1381"/>
        <end position="1394"/>
    </location>
</feature>
<evidence type="ECO:0000256" key="1">
    <source>
        <dbReference type="SAM" id="MobiDB-lite"/>
    </source>
</evidence>
<proteinExistence type="predicted"/>
<feature type="compositionally biased region" description="Low complexity" evidence="1">
    <location>
        <begin position="760"/>
        <end position="772"/>
    </location>
</feature>
<protein>
    <submittedName>
        <fullName evidence="2">Uncharacterized protein</fullName>
    </submittedName>
</protein>
<dbReference type="GO" id="GO:0034472">
    <property type="term" value="P:snRNA 3'-end processing"/>
    <property type="evidence" value="ECO:0007669"/>
    <property type="project" value="TreeGrafter"/>
</dbReference>
<name>A0A9W8EJD2_9FUNG</name>
<accession>A0A9W8EJD2</accession>
<feature type="region of interest" description="Disordered" evidence="1">
    <location>
        <begin position="1267"/>
        <end position="1436"/>
    </location>
</feature>
<feature type="compositionally biased region" description="Basic residues" evidence="1">
    <location>
        <begin position="1399"/>
        <end position="1409"/>
    </location>
</feature>
<gene>
    <name evidence="2" type="ORF">H4R26_003238</name>
</gene>
<dbReference type="Proteomes" id="UP001150907">
    <property type="component" value="Unassembled WGS sequence"/>
</dbReference>
<keyword evidence="3" id="KW-1185">Reference proteome</keyword>